<accession>A0A060R9M3</accession>
<keyword evidence="10" id="KW-1185">Reference proteome</keyword>
<comment type="subcellular location">
    <subcellularLocation>
        <location evidence="1">Membrane</location>
        <topology evidence="1">Multi-pass membrane protein</topology>
    </subcellularLocation>
</comment>
<dbReference type="STRING" id="1433126.BN938_2243"/>
<dbReference type="GO" id="GO:0046961">
    <property type="term" value="F:proton-transporting ATPase activity, rotational mechanism"/>
    <property type="evidence" value="ECO:0007669"/>
    <property type="project" value="InterPro"/>
</dbReference>
<dbReference type="Proteomes" id="UP000027616">
    <property type="component" value="Chromosome I"/>
</dbReference>
<dbReference type="GO" id="GO:0016787">
    <property type="term" value="F:hydrolase activity"/>
    <property type="evidence" value="ECO:0007669"/>
    <property type="project" value="UniProtKB-KW"/>
</dbReference>
<keyword evidence="4 8" id="KW-0812">Transmembrane</keyword>
<keyword evidence="3" id="KW-0813">Transport</keyword>
<comment type="similarity">
    <text evidence="2">Belongs to the V-ATPase 116 kDa subunit family.</text>
</comment>
<feature type="transmembrane region" description="Helical" evidence="8">
    <location>
        <begin position="415"/>
        <end position="436"/>
    </location>
</feature>
<reference evidence="9 10" key="1">
    <citation type="journal article" date="2015" name="Genome Announc.">
        <title>Complete Genome Sequence of the Novel Leech Symbiont Mucinivorans hirudinis M3T.</title>
        <authorList>
            <person name="Nelson M.C."/>
            <person name="Bomar L."/>
            <person name="Graf J."/>
        </authorList>
    </citation>
    <scope>NUCLEOTIDE SEQUENCE [LARGE SCALE GENOMIC DNA]</scope>
    <source>
        <strain evidence="10">M3</strain>
    </source>
</reference>
<sequence length="582" mass="65037">MLFHTDVKLFLERLREVGLVDVTTTSWQGTPEQMELLEKAEHYKSVAKAMASVRGEGHSFNKVKDAVSQWDSAVAEIEALEVAIEKARLQAQNVEIWGEFDPKAITHLRGQGIFVRFFEVATKEFREDWSYEYPIEVVATRGSNTYFVIAASPEQEIDLPVIEHPAPMKSADDYLADAASYLEKQVCMQTLKARAALSAEAIMAESRHMREQFEFARASESGEEFAEGSLVVIEGWSEKAHMPAIEKFAQGEEVVYFAEAAKEEHNPPVKLKNRFFARLFEPIGQLYMLPRYNELDVTPFFAPFFMIFFGMCFGDAGYGLLLIVAILVLWKRVPKKFHDFLWLGIFLNIATVIFGLLTGNVFGIELAKMEKLVEFKDYFIANENMFNVAIGLGAVQVLFGQILRIFNRSKRGGSFLYGLSSLGWVILFISLGVAFAELTPAFTVSSTAFYITAGIACFLILFMNSPGKNPFINFGKGLYSFYEQATGVIGDLISYVRLFAIGLAGAIIAQVFNALSVGLSGDIPVVSWIVMAAILLIGHGLNIFISILGAFVHPVRLTFVEFYKNAEFEGGSRAFEPFKKVE</sequence>
<evidence type="ECO:0000256" key="2">
    <source>
        <dbReference type="ARBA" id="ARBA00009904"/>
    </source>
</evidence>
<evidence type="ECO:0000256" key="3">
    <source>
        <dbReference type="ARBA" id="ARBA00022448"/>
    </source>
</evidence>
<gene>
    <name evidence="9" type="ORF">BN938_2243</name>
</gene>
<keyword evidence="5 8" id="KW-1133">Transmembrane helix</keyword>
<dbReference type="EMBL" id="HG934468">
    <property type="protein sequence ID" value="CDN32315.1"/>
    <property type="molecule type" value="Genomic_DNA"/>
</dbReference>
<organism evidence="9 10">
    <name type="scientific">Mucinivorans hirudinis</name>
    <dbReference type="NCBI Taxonomy" id="1433126"/>
    <lineage>
        <taxon>Bacteria</taxon>
        <taxon>Pseudomonadati</taxon>
        <taxon>Bacteroidota</taxon>
        <taxon>Bacteroidia</taxon>
        <taxon>Bacteroidales</taxon>
        <taxon>Rikenellaceae</taxon>
        <taxon>Mucinivorans</taxon>
    </lineage>
</organism>
<proteinExistence type="inferred from homology"/>
<evidence type="ECO:0000313" key="10">
    <source>
        <dbReference type="Proteomes" id="UP000027616"/>
    </source>
</evidence>
<dbReference type="AlphaFoldDB" id="A0A060R9M3"/>
<dbReference type="GO" id="GO:0051117">
    <property type="term" value="F:ATPase binding"/>
    <property type="evidence" value="ECO:0007669"/>
    <property type="project" value="TreeGrafter"/>
</dbReference>
<evidence type="ECO:0000256" key="7">
    <source>
        <dbReference type="ARBA" id="ARBA00023136"/>
    </source>
</evidence>
<evidence type="ECO:0000256" key="4">
    <source>
        <dbReference type="ARBA" id="ARBA00022692"/>
    </source>
</evidence>
<dbReference type="EC" id="3.6.3.14" evidence="9"/>
<evidence type="ECO:0000313" key="9">
    <source>
        <dbReference type="EMBL" id="CDN32315.1"/>
    </source>
</evidence>
<evidence type="ECO:0000256" key="6">
    <source>
        <dbReference type="ARBA" id="ARBA00023065"/>
    </source>
</evidence>
<feature type="transmembrane region" description="Helical" evidence="8">
    <location>
        <begin position="300"/>
        <end position="328"/>
    </location>
</feature>
<dbReference type="HOGENOM" id="CLU_025558_1_1_10"/>
<dbReference type="eggNOG" id="COG1269">
    <property type="taxonomic scope" value="Bacteria"/>
</dbReference>
<dbReference type="GO" id="GO:0016471">
    <property type="term" value="C:vacuolar proton-transporting V-type ATPase complex"/>
    <property type="evidence" value="ECO:0007669"/>
    <property type="project" value="TreeGrafter"/>
</dbReference>
<dbReference type="GO" id="GO:0033179">
    <property type="term" value="C:proton-transporting V-type ATPase, V0 domain"/>
    <property type="evidence" value="ECO:0007669"/>
    <property type="project" value="InterPro"/>
</dbReference>
<dbReference type="PATRIC" id="fig|1433126.3.peg.2216"/>
<feature type="transmembrane region" description="Helical" evidence="8">
    <location>
        <begin position="442"/>
        <end position="462"/>
    </location>
</feature>
<dbReference type="PANTHER" id="PTHR11629">
    <property type="entry name" value="VACUOLAR PROTON ATPASES"/>
    <property type="match status" value="1"/>
</dbReference>
<feature type="transmembrane region" description="Helical" evidence="8">
    <location>
        <begin position="525"/>
        <end position="552"/>
    </location>
</feature>
<dbReference type="Pfam" id="PF01496">
    <property type="entry name" value="V_ATPase_I"/>
    <property type="match status" value="1"/>
</dbReference>
<keyword evidence="7 8" id="KW-0472">Membrane</keyword>
<feature type="transmembrane region" description="Helical" evidence="8">
    <location>
        <begin position="498"/>
        <end position="519"/>
    </location>
</feature>
<keyword evidence="9" id="KW-0378">Hydrolase</keyword>
<dbReference type="InterPro" id="IPR002490">
    <property type="entry name" value="V-ATPase_116kDa_su"/>
</dbReference>
<evidence type="ECO:0000256" key="1">
    <source>
        <dbReference type="ARBA" id="ARBA00004141"/>
    </source>
</evidence>
<evidence type="ECO:0000256" key="5">
    <source>
        <dbReference type="ARBA" id="ARBA00022989"/>
    </source>
</evidence>
<dbReference type="KEGG" id="rbc:BN938_2243"/>
<feature type="transmembrane region" description="Helical" evidence="8">
    <location>
        <begin position="384"/>
        <end position="403"/>
    </location>
</feature>
<keyword evidence="6" id="KW-0406">Ion transport</keyword>
<dbReference type="PANTHER" id="PTHR11629:SF63">
    <property type="entry name" value="V-TYPE PROTON ATPASE SUBUNIT A"/>
    <property type="match status" value="1"/>
</dbReference>
<name>A0A060R9M3_9BACT</name>
<evidence type="ECO:0000256" key="8">
    <source>
        <dbReference type="SAM" id="Phobius"/>
    </source>
</evidence>
<dbReference type="GO" id="GO:0007035">
    <property type="term" value="P:vacuolar acidification"/>
    <property type="evidence" value="ECO:0007669"/>
    <property type="project" value="TreeGrafter"/>
</dbReference>
<protein>
    <submittedName>
        <fullName evidence="9">V-type ATP synthase subunit I</fullName>
        <ecNumber evidence="9">3.6.3.14</ecNumber>
    </submittedName>
</protein>
<feature type="transmembrane region" description="Helical" evidence="8">
    <location>
        <begin position="340"/>
        <end position="364"/>
    </location>
</feature>